<evidence type="ECO:0000313" key="1">
    <source>
        <dbReference type="EMBL" id="CAK9146694.1"/>
    </source>
</evidence>
<evidence type="ECO:0000313" key="2">
    <source>
        <dbReference type="Proteomes" id="UP001642360"/>
    </source>
</evidence>
<gene>
    <name evidence="1" type="ORF">ILEXP_LOCUS14562</name>
</gene>
<organism evidence="1 2">
    <name type="scientific">Ilex paraguariensis</name>
    <name type="common">yerba mate</name>
    <dbReference type="NCBI Taxonomy" id="185542"/>
    <lineage>
        <taxon>Eukaryota</taxon>
        <taxon>Viridiplantae</taxon>
        <taxon>Streptophyta</taxon>
        <taxon>Embryophyta</taxon>
        <taxon>Tracheophyta</taxon>
        <taxon>Spermatophyta</taxon>
        <taxon>Magnoliopsida</taxon>
        <taxon>eudicotyledons</taxon>
        <taxon>Gunneridae</taxon>
        <taxon>Pentapetalae</taxon>
        <taxon>asterids</taxon>
        <taxon>campanulids</taxon>
        <taxon>Aquifoliales</taxon>
        <taxon>Aquifoliaceae</taxon>
        <taxon>Ilex</taxon>
    </lineage>
</organism>
<name>A0ABC8RUK9_9AQUA</name>
<dbReference type="EMBL" id="CAUOFW020001613">
    <property type="protein sequence ID" value="CAK9146694.1"/>
    <property type="molecule type" value="Genomic_DNA"/>
</dbReference>
<reference evidence="1 2" key="1">
    <citation type="submission" date="2024-02" db="EMBL/GenBank/DDBJ databases">
        <authorList>
            <person name="Vignale AGUSTIN F."/>
            <person name="Sosa J E."/>
            <person name="Modenutti C."/>
        </authorList>
    </citation>
    <scope>NUCLEOTIDE SEQUENCE [LARGE SCALE GENOMIC DNA]</scope>
</reference>
<dbReference type="AlphaFoldDB" id="A0ABC8RUK9"/>
<sequence>MVAQVLSFEAEDDTPQVLAMVTKILHIIITDTIPIQNHENKPVDKSSDEELKDLLDVIDEILGFGSLESFSGEEKEEEVKGFDNFREMRKSFQL</sequence>
<comment type="caution">
    <text evidence="1">The sequence shown here is derived from an EMBL/GenBank/DDBJ whole genome shotgun (WGS) entry which is preliminary data.</text>
</comment>
<dbReference type="Proteomes" id="UP001642360">
    <property type="component" value="Unassembled WGS sequence"/>
</dbReference>
<protein>
    <submittedName>
        <fullName evidence="1">Uncharacterized protein</fullName>
    </submittedName>
</protein>
<keyword evidence="2" id="KW-1185">Reference proteome</keyword>
<proteinExistence type="predicted"/>
<accession>A0ABC8RUK9</accession>